<dbReference type="PIRSF" id="PIRSF005514">
    <property type="entry name" value="ATPase_F0_D_mt"/>
    <property type="match status" value="1"/>
</dbReference>
<dbReference type="Gene3D" id="6.10.280.70">
    <property type="match status" value="1"/>
</dbReference>
<dbReference type="Proteomes" id="UP001174909">
    <property type="component" value="Unassembled WGS sequence"/>
</dbReference>
<evidence type="ECO:0000256" key="1">
    <source>
        <dbReference type="ARBA" id="ARBA00004273"/>
    </source>
</evidence>
<dbReference type="GO" id="GO:0005743">
    <property type="term" value="C:mitochondrial inner membrane"/>
    <property type="evidence" value="ECO:0007669"/>
    <property type="project" value="UniProtKB-SubCell"/>
</dbReference>
<evidence type="ECO:0000256" key="8">
    <source>
        <dbReference type="ARBA" id="ARBA00023128"/>
    </source>
</evidence>
<dbReference type="EMBL" id="CASHTH010004078">
    <property type="protein sequence ID" value="CAI8053209.1"/>
    <property type="molecule type" value="Genomic_DNA"/>
</dbReference>
<keyword evidence="4" id="KW-0138">CF(0)</keyword>
<dbReference type="AlphaFoldDB" id="A0AA35TSZ7"/>
<reference evidence="11" key="1">
    <citation type="submission" date="2023-03" db="EMBL/GenBank/DDBJ databases">
        <authorList>
            <person name="Steffen K."/>
            <person name="Cardenas P."/>
        </authorList>
    </citation>
    <scope>NUCLEOTIDE SEQUENCE</scope>
</reference>
<evidence type="ECO:0000313" key="11">
    <source>
        <dbReference type="EMBL" id="CAI8053209.1"/>
    </source>
</evidence>
<dbReference type="InterPro" id="IPR036228">
    <property type="entry name" value="ATP_synth_F0_dsu_sf_mt"/>
</dbReference>
<gene>
    <name evidence="11" type="ORF">GBAR_LOCUS29100</name>
</gene>
<organism evidence="11 12">
    <name type="scientific">Geodia barretti</name>
    <name type="common">Barrett's horny sponge</name>
    <dbReference type="NCBI Taxonomy" id="519541"/>
    <lineage>
        <taxon>Eukaryota</taxon>
        <taxon>Metazoa</taxon>
        <taxon>Porifera</taxon>
        <taxon>Demospongiae</taxon>
        <taxon>Heteroscleromorpha</taxon>
        <taxon>Tetractinellida</taxon>
        <taxon>Astrophorina</taxon>
        <taxon>Geodiidae</taxon>
        <taxon>Geodia</taxon>
    </lineage>
</organism>
<evidence type="ECO:0000256" key="6">
    <source>
        <dbReference type="ARBA" id="ARBA00022792"/>
    </source>
</evidence>
<protein>
    <recommendedName>
        <fullName evidence="10">ATP synthase subunit d, mitochondrial</fullName>
    </recommendedName>
</protein>
<keyword evidence="9 10" id="KW-0472">Membrane</keyword>
<evidence type="ECO:0000256" key="7">
    <source>
        <dbReference type="ARBA" id="ARBA00023065"/>
    </source>
</evidence>
<comment type="caution">
    <text evidence="11">The sequence shown here is derived from an EMBL/GenBank/DDBJ whole genome shotgun (WGS) entry which is preliminary data.</text>
</comment>
<dbReference type="InterPro" id="IPR008689">
    <property type="entry name" value="ATP_synth_F0_dsu_mt"/>
</dbReference>
<name>A0AA35TSZ7_GEOBA</name>
<dbReference type="Pfam" id="PF05873">
    <property type="entry name" value="Mt_ATP-synt_D"/>
    <property type="match status" value="1"/>
</dbReference>
<evidence type="ECO:0000256" key="5">
    <source>
        <dbReference type="ARBA" id="ARBA00022781"/>
    </source>
</evidence>
<dbReference type="GO" id="GO:0015986">
    <property type="term" value="P:proton motive force-driven ATP synthesis"/>
    <property type="evidence" value="ECO:0007669"/>
    <property type="project" value="UniProtKB-UniRule"/>
</dbReference>
<dbReference type="PANTHER" id="PTHR12700">
    <property type="entry name" value="ATP SYNTHASE SUBUNIT D, MITOCHONDRIAL"/>
    <property type="match status" value="1"/>
</dbReference>
<keyword evidence="3 10" id="KW-0813">Transport</keyword>
<keyword evidence="12" id="KW-1185">Reference proteome</keyword>
<comment type="function">
    <text evidence="10">Mitochondrial membrane ATP synthase (F(1)F(0) ATP synthase or Complex V) produces ATP from ADP in the presence of a proton gradient across the membrane which is generated by electron transport complexes of the respiratory chain. F-type ATPases consist of two structural domains, F(1) - containing the extramembraneous catalytic core, and F(0) - containing the membrane proton channel, linked together by a central stalk and a peripheral stalk. During catalysis, ATP synthesis in the catalytic domain of F(1) is coupled via a rotary mechanism of the central stalk subunits to proton translocation.</text>
</comment>
<comment type="subcellular location">
    <subcellularLocation>
        <location evidence="1 10">Mitochondrion inner membrane</location>
    </subcellularLocation>
</comment>
<sequence length="163" mass="18768">MSAGGRKAGQLVVDWARMAGRISEEGRARFSQLRGRYEACKTSLNSYPEKPQPINWDHYRQNIAIPGLVESFQKQYGGLSVPHPKDTTSASIDKREREVEVIVQETLAKSKEKMKEWQEELAALKAQKPFEDMTIQEYLEDKPELKKLGDEMTRKQEWGVLKE</sequence>
<evidence type="ECO:0000256" key="2">
    <source>
        <dbReference type="ARBA" id="ARBA00006842"/>
    </source>
</evidence>
<keyword evidence="8 10" id="KW-0496">Mitochondrion</keyword>
<evidence type="ECO:0000313" key="12">
    <source>
        <dbReference type="Proteomes" id="UP001174909"/>
    </source>
</evidence>
<comment type="similarity">
    <text evidence="2 10">Belongs to the ATPase d subunit family.</text>
</comment>
<accession>A0AA35TSZ7</accession>
<evidence type="ECO:0000256" key="3">
    <source>
        <dbReference type="ARBA" id="ARBA00022448"/>
    </source>
</evidence>
<dbReference type="GO" id="GO:0015078">
    <property type="term" value="F:proton transmembrane transporter activity"/>
    <property type="evidence" value="ECO:0007669"/>
    <property type="project" value="InterPro"/>
</dbReference>
<keyword evidence="5 10" id="KW-0375">Hydrogen ion transport</keyword>
<keyword evidence="7 10" id="KW-0406">Ion transport</keyword>
<keyword evidence="6 10" id="KW-0999">Mitochondrion inner membrane</keyword>
<evidence type="ECO:0000256" key="10">
    <source>
        <dbReference type="PIRNR" id="PIRNR005514"/>
    </source>
</evidence>
<evidence type="ECO:0000256" key="9">
    <source>
        <dbReference type="ARBA" id="ARBA00023136"/>
    </source>
</evidence>
<dbReference type="GO" id="GO:0045259">
    <property type="term" value="C:proton-transporting ATP synthase complex"/>
    <property type="evidence" value="ECO:0007669"/>
    <property type="project" value="UniProtKB-KW"/>
</dbReference>
<evidence type="ECO:0000256" key="4">
    <source>
        <dbReference type="ARBA" id="ARBA00022547"/>
    </source>
</evidence>
<dbReference type="SUPFAM" id="SSF161065">
    <property type="entry name" value="ATP synthase D chain-like"/>
    <property type="match status" value="1"/>
</dbReference>
<proteinExistence type="inferred from homology"/>